<proteinExistence type="inferred from homology"/>
<evidence type="ECO:0000256" key="4">
    <source>
        <dbReference type="ARBA" id="ARBA00022989"/>
    </source>
</evidence>
<dbReference type="Pfam" id="PF00950">
    <property type="entry name" value="ABC-3"/>
    <property type="match status" value="1"/>
</dbReference>
<protein>
    <submittedName>
        <fullName evidence="8">Zinc transport system permease protein</fullName>
    </submittedName>
</protein>
<dbReference type="EMBL" id="FSQZ01000001">
    <property type="protein sequence ID" value="SIN68358.1"/>
    <property type="molecule type" value="Genomic_DNA"/>
</dbReference>
<dbReference type="RefSeq" id="WP_318259533.1">
    <property type="nucleotide sequence ID" value="NZ_FSQZ01000001.1"/>
</dbReference>
<organism evidence="8 9">
    <name type="scientific">Acetomicrobium flavidum</name>
    <dbReference type="NCBI Taxonomy" id="49896"/>
    <lineage>
        <taxon>Bacteria</taxon>
        <taxon>Thermotogati</taxon>
        <taxon>Synergistota</taxon>
        <taxon>Synergistia</taxon>
        <taxon>Synergistales</taxon>
        <taxon>Acetomicrobiaceae</taxon>
        <taxon>Acetomicrobium</taxon>
    </lineage>
</organism>
<comment type="subcellular location">
    <subcellularLocation>
        <location evidence="6">Cell membrane</location>
        <topology evidence="6">Multi-pass membrane protein</topology>
    </subcellularLocation>
    <subcellularLocation>
        <location evidence="1">Membrane</location>
        <topology evidence="1">Multi-pass membrane protein</topology>
    </subcellularLocation>
</comment>
<evidence type="ECO:0000313" key="9">
    <source>
        <dbReference type="Proteomes" id="UP000185093"/>
    </source>
</evidence>
<dbReference type="Proteomes" id="UP000185093">
    <property type="component" value="Unassembled WGS sequence"/>
</dbReference>
<evidence type="ECO:0000256" key="2">
    <source>
        <dbReference type="ARBA" id="ARBA00008034"/>
    </source>
</evidence>
<evidence type="ECO:0000256" key="6">
    <source>
        <dbReference type="RuleBase" id="RU003943"/>
    </source>
</evidence>
<evidence type="ECO:0000256" key="3">
    <source>
        <dbReference type="ARBA" id="ARBA00022692"/>
    </source>
</evidence>
<sequence>MAYPTGCWQNTTVITMLEALQYDFMRYAVIAAVLASVICGITGTIVVSKRLVSMAGGVAHSAYGGIGMALFFGFSPQLGALGFALVSSCFMAWITLRAKSRADTIISIIWAVGMAIGVIFSDLTPGYGADLMSYLFGSILMVTKGDIISMGLLCLILSAFVPTFYGQLLAYSYDEEYARTRGIPVTFLHFAVIVLISFSVVLIIRIVGLILVIALLSIPPYIAERFCRSLAGMMITSTLLSLIFSVSGLMVAYKFNLTSGAAIIVIAAICYFATEVASRRRRGQQ</sequence>
<dbReference type="PANTHER" id="PTHR30477">
    <property type="entry name" value="ABC-TRANSPORTER METAL-BINDING PROTEIN"/>
    <property type="match status" value="1"/>
</dbReference>
<evidence type="ECO:0000256" key="5">
    <source>
        <dbReference type="ARBA" id="ARBA00023136"/>
    </source>
</evidence>
<gene>
    <name evidence="8" type="ORF">SAMN05444368_1159</name>
</gene>
<feature type="transmembrane region" description="Helical" evidence="7">
    <location>
        <begin position="150"/>
        <end position="170"/>
    </location>
</feature>
<evidence type="ECO:0000256" key="1">
    <source>
        <dbReference type="ARBA" id="ARBA00004141"/>
    </source>
</evidence>
<feature type="transmembrane region" description="Helical" evidence="7">
    <location>
        <begin position="259"/>
        <end position="277"/>
    </location>
</feature>
<name>A0ABY1JDH1_9BACT</name>
<comment type="similarity">
    <text evidence="2 6">Belongs to the ABC-3 integral membrane protein family.</text>
</comment>
<dbReference type="InterPro" id="IPR037294">
    <property type="entry name" value="ABC_BtuC-like"/>
</dbReference>
<comment type="caution">
    <text evidence="8">The sequence shown here is derived from an EMBL/GenBank/DDBJ whole genome shotgun (WGS) entry which is preliminary data.</text>
</comment>
<keyword evidence="6" id="KW-0813">Transport</keyword>
<keyword evidence="4 7" id="KW-1133">Transmembrane helix</keyword>
<evidence type="ECO:0000256" key="7">
    <source>
        <dbReference type="SAM" id="Phobius"/>
    </source>
</evidence>
<dbReference type="InterPro" id="IPR001626">
    <property type="entry name" value="ABC_TroCD"/>
</dbReference>
<reference evidence="8 9" key="1">
    <citation type="submission" date="2016-11" db="EMBL/GenBank/DDBJ databases">
        <authorList>
            <person name="Varghese N."/>
            <person name="Submissions S."/>
        </authorList>
    </citation>
    <scope>NUCLEOTIDE SEQUENCE [LARGE SCALE GENOMIC DNA]</scope>
    <source>
        <strain evidence="8 9">DSM 20664</strain>
    </source>
</reference>
<feature type="transmembrane region" description="Helical" evidence="7">
    <location>
        <begin position="24"/>
        <end position="47"/>
    </location>
</feature>
<keyword evidence="5 7" id="KW-0472">Membrane</keyword>
<dbReference type="CDD" id="cd06550">
    <property type="entry name" value="TM_ABC_iron-siderophores_like"/>
    <property type="match status" value="1"/>
</dbReference>
<feature type="transmembrane region" description="Helical" evidence="7">
    <location>
        <begin position="103"/>
        <end position="120"/>
    </location>
</feature>
<keyword evidence="3 6" id="KW-0812">Transmembrane</keyword>
<dbReference type="SUPFAM" id="SSF81345">
    <property type="entry name" value="ABC transporter involved in vitamin B12 uptake, BtuC"/>
    <property type="match status" value="1"/>
</dbReference>
<feature type="transmembrane region" description="Helical" evidence="7">
    <location>
        <begin position="230"/>
        <end position="253"/>
    </location>
</feature>
<feature type="transmembrane region" description="Helical" evidence="7">
    <location>
        <begin position="190"/>
        <end position="218"/>
    </location>
</feature>
<keyword evidence="9" id="KW-1185">Reference proteome</keyword>
<evidence type="ECO:0000313" key="8">
    <source>
        <dbReference type="EMBL" id="SIN68358.1"/>
    </source>
</evidence>
<dbReference type="Gene3D" id="1.10.3470.10">
    <property type="entry name" value="ABC transporter involved in vitamin B12 uptake, BtuC"/>
    <property type="match status" value="1"/>
</dbReference>
<accession>A0ABY1JDH1</accession>
<dbReference type="PANTHER" id="PTHR30477:SF18">
    <property type="entry name" value="METAL TRANSPORT SYSTEM MEMBRANE PROTEIN CT_417-RELATED"/>
    <property type="match status" value="1"/>
</dbReference>